<evidence type="ECO:0000256" key="3">
    <source>
        <dbReference type="ARBA" id="ARBA00006592"/>
    </source>
</evidence>
<dbReference type="InterPro" id="IPR014722">
    <property type="entry name" value="Rib_uL2_dom2"/>
</dbReference>
<dbReference type="GO" id="GO:0022625">
    <property type="term" value="C:cytosolic large ribosomal subunit"/>
    <property type="evidence" value="ECO:0007669"/>
    <property type="project" value="TreeGrafter"/>
</dbReference>
<dbReference type="GO" id="GO:0042273">
    <property type="term" value="P:ribosomal large subunit biogenesis"/>
    <property type="evidence" value="ECO:0007669"/>
    <property type="project" value="TreeGrafter"/>
</dbReference>
<evidence type="ECO:0000259" key="7">
    <source>
        <dbReference type="Pfam" id="PF00467"/>
    </source>
</evidence>
<dbReference type="PANTHER" id="PTHR11127:SF2">
    <property type="entry name" value="LARGE RIBOSOMAL SUBUNIT PROTEIN EL14"/>
    <property type="match status" value="1"/>
</dbReference>
<feature type="domain" description="Large ribosomal subunit protein eL14" evidence="8">
    <location>
        <begin position="95"/>
        <end position="169"/>
    </location>
</feature>
<dbReference type="GO" id="GO:0006412">
    <property type="term" value="P:translation"/>
    <property type="evidence" value="ECO:0007669"/>
    <property type="project" value="InterPro"/>
</dbReference>
<dbReference type="Gene3D" id="2.30.30.30">
    <property type="match status" value="1"/>
</dbReference>
<dbReference type="OrthoDB" id="1875589at2759"/>
<dbReference type="InterPro" id="IPR039660">
    <property type="entry name" value="Ribosomal_eL14"/>
</dbReference>
<evidence type="ECO:0000256" key="6">
    <source>
        <dbReference type="ARBA" id="ARBA00023274"/>
    </source>
</evidence>
<dbReference type="GO" id="GO:0003723">
    <property type="term" value="F:RNA binding"/>
    <property type="evidence" value="ECO:0007669"/>
    <property type="project" value="InterPro"/>
</dbReference>
<protein>
    <submittedName>
        <fullName evidence="9">1778_t:CDS:1</fullName>
    </submittedName>
</protein>
<proteinExistence type="inferred from homology"/>
<gene>
    <name evidence="9" type="ORF">PBRASI_LOCUS8975</name>
</gene>
<comment type="subcellular location">
    <subcellularLocation>
        <location evidence="2">Cytoplasm</location>
    </subcellularLocation>
</comment>
<evidence type="ECO:0000313" key="10">
    <source>
        <dbReference type="Proteomes" id="UP000789739"/>
    </source>
</evidence>
<evidence type="ECO:0000259" key="8">
    <source>
        <dbReference type="Pfam" id="PF01929"/>
    </source>
</evidence>
<dbReference type="InterPro" id="IPR002784">
    <property type="entry name" value="Ribosomal_eL14_dom"/>
</dbReference>
<evidence type="ECO:0000313" key="9">
    <source>
        <dbReference type="EMBL" id="CAG8625879.1"/>
    </source>
</evidence>
<keyword evidence="10" id="KW-1185">Reference proteome</keyword>
<organism evidence="9 10">
    <name type="scientific">Paraglomus brasilianum</name>
    <dbReference type="NCBI Taxonomy" id="144538"/>
    <lineage>
        <taxon>Eukaryota</taxon>
        <taxon>Fungi</taxon>
        <taxon>Fungi incertae sedis</taxon>
        <taxon>Mucoromycota</taxon>
        <taxon>Glomeromycotina</taxon>
        <taxon>Glomeromycetes</taxon>
        <taxon>Paraglomerales</taxon>
        <taxon>Paraglomeraceae</taxon>
        <taxon>Paraglomus</taxon>
    </lineage>
</organism>
<dbReference type="InterPro" id="IPR005824">
    <property type="entry name" value="KOW"/>
</dbReference>
<dbReference type="Pfam" id="PF00467">
    <property type="entry name" value="KOW"/>
    <property type="match status" value="1"/>
</dbReference>
<dbReference type="PANTHER" id="PTHR11127">
    <property type="entry name" value="60S RIBOSOMAL PROTEIN L14"/>
    <property type="match status" value="1"/>
</dbReference>
<dbReference type="AlphaFoldDB" id="A0A9N9D4J3"/>
<comment type="caution">
    <text evidence="9">The sequence shown here is derived from an EMBL/GenBank/DDBJ whole genome shotgun (WGS) entry which is preliminary data.</text>
</comment>
<keyword evidence="5" id="KW-0689">Ribosomal protein</keyword>
<evidence type="ECO:0000256" key="2">
    <source>
        <dbReference type="ARBA" id="ARBA00004496"/>
    </source>
</evidence>
<dbReference type="InterPro" id="IPR008991">
    <property type="entry name" value="Translation_prot_SH3-like_sf"/>
</dbReference>
<dbReference type="FunFam" id="2.30.30.30:FF:000030">
    <property type="entry name" value="60S ribosomal protein L14"/>
    <property type="match status" value="1"/>
</dbReference>
<dbReference type="CDD" id="cd23702">
    <property type="entry name" value="eL14"/>
    <property type="match status" value="1"/>
</dbReference>
<comment type="similarity">
    <text evidence="3">Belongs to the eukaryotic ribosomal protein eL14 family.</text>
</comment>
<dbReference type="GO" id="GO:0003735">
    <property type="term" value="F:structural constituent of ribosome"/>
    <property type="evidence" value="ECO:0007669"/>
    <property type="project" value="InterPro"/>
</dbReference>
<dbReference type="Proteomes" id="UP000789739">
    <property type="component" value="Unassembled WGS sequence"/>
</dbReference>
<dbReference type="SUPFAM" id="SSF50104">
    <property type="entry name" value="Translation proteins SH3-like domain"/>
    <property type="match status" value="1"/>
</dbReference>
<keyword evidence="6" id="KW-0687">Ribonucleoprotein</keyword>
<feature type="domain" description="KOW" evidence="7">
    <location>
        <begin position="58"/>
        <end position="88"/>
    </location>
</feature>
<dbReference type="Pfam" id="PF01929">
    <property type="entry name" value="Ribosomal_L14e"/>
    <property type="match status" value="1"/>
</dbReference>
<name>A0A9N9D4J3_9GLOM</name>
<evidence type="ECO:0000256" key="4">
    <source>
        <dbReference type="ARBA" id="ARBA00022490"/>
    </source>
</evidence>
<sequence>MVTFQRLNKRGDQKKTYRFYRFYEDSQTIEIASADECLSSVDKESFHLESTFKRLVEVGRVVFINYGEHKGKLAVIVDIVDHNRALIDGPLDDVPRQSLAFRRLVLTDIVIPKLPRGAGSAVIKKLSEKEDLHGKWQSTAWANKLKIRARRAALTDFERFKLMKLKKQASMERDRWLRHMMVAVTRRYLLQKEVAKLKKK</sequence>
<keyword evidence="4" id="KW-0963">Cytoplasm</keyword>
<accession>A0A9N9D4J3</accession>
<evidence type="ECO:0000256" key="1">
    <source>
        <dbReference type="ARBA" id="ARBA00004021"/>
    </source>
</evidence>
<dbReference type="EMBL" id="CAJVPI010001768">
    <property type="protein sequence ID" value="CAG8625879.1"/>
    <property type="molecule type" value="Genomic_DNA"/>
</dbReference>
<reference evidence="9" key="1">
    <citation type="submission" date="2021-06" db="EMBL/GenBank/DDBJ databases">
        <authorList>
            <person name="Kallberg Y."/>
            <person name="Tangrot J."/>
            <person name="Rosling A."/>
        </authorList>
    </citation>
    <scope>NUCLEOTIDE SEQUENCE</scope>
    <source>
        <strain evidence="9">BR232B</strain>
    </source>
</reference>
<comment type="function">
    <text evidence="1">Component of the ribosome, a large ribonucleoprotein complex responsible for the synthesis of proteins in the cell. The small ribosomal subunit (SSU) binds messenger RNAs (mRNAs) and translates the encoded message by selecting cognate aminoacyl-transfer RNA (tRNA) molecules. The large subunit (LSU) contains the ribosomal catalytic site termed the peptidyl transferase center (PTC), which catalyzes the formation of peptide bonds, thereby polymerizing the amino acids delivered by tRNAs into a polypeptide chain. The nascent polypeptides leave the ribosome through a tunnel in the LSU and interact with protein factors that function in enzymatic processing, targeting, and the membrane insertion of nascent chains at the exit of the ribosomal tunnel.</text>
</comment>
<evidence type="ECO:0000256" key="5">
    <source>
        <dbReference type="ARBA" id="ARBA00022980"/>
    </source>
</evidence>
<dbReference type="Gene3D" id="6.10.250.2270">
    <property type="match status" value="1"/>
</dbReference>